<feature type="region of interest" description="Disordered" evidence="1">
    <location>
        <begin position="1"/>
        <end position="23"/>
    </location>
</feature>
<sequence>MTDTKINMSEFSNKSTEDLSNNENTISNVSKNLFQISNSISDGYRPLFKKKCCQIE</sequence>
<evidence type="ECO:0000256" key="1">
    <source>
        <dbReference type="SAM" id="MobiDB-lite"/>
    </source>
</evidence>
<name>A0A9N9DCF4_9GLOM</name>
<proteinExistence type="predicted"/>
<dbReference type="Proteomes" id="UP000789759">
    <property type="component" value="Unassembled WGS sequence"/>
</dbReference>
<evidence type="ECO:0000313" key="2">
    <source>
        <dbReference type="EMBL" id="CAG8633920.1"/>
    </source>
</evidence>
<reference evidence="2" key="1">
    <citation type="submission" date="2021-06" db="EMBL/GenBank/DDBJ databases">
        <authorList>
            <person name="Kallberg Y."/>
            <person name="Tangrot J."/>
            <person name="Rosling A."/>
        </authorList>
    </citation>
    <scope>NUCLEOTIDE SEQUENCE</scope>
    <source>
        <strain evidence="2">FL966</strain>
    </source>
</reference>
<evidence type="ECO:0000313" key="3">
    <source>
        <dbReference type="Proteomes" id="UP000789759"/>
    </source>
</evidence>
<accession>A0A9N9DCF4</accession>
<protein>
    <submittedName>
        <fullName evidence="2">1641_t:CDS:1</fullName>
    </submittedName>
</protein>
<keyword evidence="3" id="KW-1185">Reference proteome</keyword>
<dbReference type="AlphaFoldDB" id="A0A9N9DCF4"/>
<dbReference type="EMBL" id="CAJVQA010006085">
    <property type="protein sequence ID" value="CAG8633920.1"/>
    <property type="molecule type" value="Genomic_DNA"/>
</dbReference>
<organism evidence="2 3">
    <name type="scientific">Cetraspora pellucida</name>
    <dbReference type="NCBI Taxonomy" id="1433469"/>
    <lineage>
        <taxon>Eukaryota</taxon>
        <taxon>Fungi</taxon>
        <taxon>Fungi incertae sedis</taxon>
        <taxon>Mucoromycota</taxon>
        <taxon>Glomeromycotina</taxon>
        <taxon>Glomeromycetes</taxon>
        <taxon>Diversisporales</taxon>
        <taxon>Gigasporaceae</taxon>
        <taxon>Cetraspora</taxon>
    </lineage>
</organism>
<gene>
    <name evidence="2" type="ORF">CPELLU_LOCUS8528</name>
</gene>
<comment type="caution">
    <text evidence="2">The sequence shown here is derived from an EMBL/GenBank/DDBJ whole genome shotgun (WGS) entry which is preliminary data.</text>
</comment>